<keyword evidence="3" id="KW-1185">Reference proteome</keyword>
<name>A0A9W9JY35_9EURO</name>
<organism evidence="2 3">
    <name type="scientific">Penicillium argentinense</name>
    <dbReference type="NCBI Taxonomy" id="1131581"/>
    <lineage>
        <taxon>Eukaryota</taxon>
        <taxon>Fungi</taxon>
        <taxon>Dikarya</taxon>
        <taxon>Ascomycota</taxon>
        <taxon>Pezizomycotina</taxon>
        <taxon>Eurotiomycetes</taxon>
        <taxon>Eurotiomycetidae</taxon>
        <taxon>Eurotiales</taxon>
        <taxon>Aspergillaceae</taxon>
        <taxon>Penicillium</taxon>
    </lineage>
</organism>
<dbReference type="Pfam" id="PF03184">
    <property type="entry name" value="DDE_1"/>
    <property type="match status" value="1"/>
</dbReference>
<protein>
    <recommendedName>
        <fullName evidence="1">DDE-1 domain-containing protein</fullName>
    </recommendedName>
</protein>
<evidence type="ECO:0000313" key="3">
    <source>
        <dbReference type="Proteomes" id="UP001149074"/>
    </source>
</evidence>
<reference evidence="2" key="1">
    <citation type="submission" date="2022-11" db="EMBL/GenBank/DDBJ databases">
        <authorList>
            <person name="Petersen C."/>
        </authorList>
    </citation>
    <scope>NUCLEOTIDE SEQUENCE</scope>
    <source>
        <strain evidence="2">IBT 30761</strain>
    </source>
</reference>
<comment type="caution">
    <text evidence="2">The sequence shown here is derived from an EMBL/GenBank/DDBJ whole genome shotgun (WGS) entry which is preliminary data.</text>
</comment>
<accession>A0A9W9JY35</accession>
<feature type="domain" description="DDE-1" evidence="1">
    <location>
        <begin position="71"/>
        <end position="183"/>
    </location>
</feature>
<evidence type="ECO:0000313" key="2">
    <source>
        <dbReference type="EMBL" id="KAJ5085621.1"/>
    </source>
</evidence>
<evidence type="ECO:0000259" key="1">
    <source>
        <dbReference type="Pfam" id="PF03184"/>
    </source>
</evidence>
<dbReference type="InterPro" id="IPR004875">
    <property type="entry name" value="DDE_SF_endonuclease_dom"/>
</dbReference>
<dbReference type="OrthoDB" id="4368338at2759"/>
<dbReference type="GeneID" id="81361862"/>
<dbReference type="Proteomes" id="UP001149074">
    <property type="component" value="Unassembled WGS sequence"/>
</dbReference>
<gene>
    <name evidence="2" type="ORF">N7532_010392</name>
</gene>
<reference evidence="2" key="2">
    <citation type="journal article" date="2023" name="IMA Fungus">
        <title>Comparative genomic study of the Penicillium genus elucidates a diverse pangenome and 15 lateral gene transfer events.</title>
        <authorList>
            <person name="Petersen C."/>
            <person name="Sorensen T."/>
            <person name="Nielsen M.R."/>
            <person name="Sondergaard T.E."/>
            <person name="Sorensen J.L."/>
            <person name="Fitzpatrick D.A."/>
            <person name="Frisvad J.C."/>
            <person name="Nielsen K.L."/>
        </authorList>
    </citation>
    <scope>NUCLEOTIDE SEQUENCE</scope>
    <source>
        <strain evidence="2">IBT 30761</strain>
    </source>
</reference>
<dbReference type="RefSeq" id="XP_056470299.1">
    <property type="nucleotide sequence ID" value="XM_056622883.1"/>
</dbReference>
<sequence length="238" mass="27549">MPRTNREIEELIEKALEKLHTQSRLNISKVAREFDVPYQRLRSPYRGKKSLFEREPRRKLVSGDHTNCEYVTVVEAISTDGFCVPPLIIVTAAQLQFRWFDDLKNEHIAITETGYINDQLAYQWIQHFEKATRERMKGSWRMLICDGFGSHLTYEMVKYCEDKKILLFFLPPHTSHLLQPLDLVSSAIESATATGCTRFSKIDFLAAISSIRTKTFTLRTIHLGFKLSGIWPINPNIV</sequence>
<dbReference type="GO" id="GO:0003676">
    <property type="term" value="F:nucleic acid binding"/>
    <property type="evidence" value="ECO:0007669"/>
    <property type="project" value="InterPro"/>
</dbReference>
<dbReference type="AlphaFoldDB" id="A0A9W9JY35"/>
<dbReference type="EMBL" id="JAPQKI010000010">
    <property type="protein sequence ID" value="KAJ5085621.1"/>
    <property type="molecule type" value="Genomic_DNA"/>
</dbReference>
<proteinExistence type="predicted"/>